<sequence length="213" mass="25109">MKKINKLANFWIRLTSTLIDLIIFLGLAIGFSFLVFDYKNANYYNKYTYYPWVIFMAFLPILLWVIIPIIWKGKTFGMFICRIKTIPEDSKKKLSKAIFDRQRLFAFFWMFVFLSYLIISPEGFLHAASGQKLNYGEKIAFGLPTTLASLTSFMQLFIIITNAKSTRIGWNDKFSQTYTVWINKYELVENPDEDIKNIIKPIKRELPIIKFEN</sequence>
<dbReference type="OrthoDB" id="397890at2"/>
<feature type="transmembrane region" description="Helical" evidence="5">
    <location>
        <begin position="12"/>
        <end position="36"/>
    </location>
</feature>
<dbReference type="Pfam" id="PF06271">
    <property type="entry name" value="RDD"/>
    <property type="match status" value="1"/>
</dbReference>
<evidence type="ECO:0000256" key="3">
    <source>
        <dbReference type="ARBA" id="ARBA00022989"/>
    </source>
</evidence>
<organism evidence="7 8">
    <name type="scientific">[Mycoplasma] falconis</name>
    <dbReference type="NCBI Taxonomy" id="92403"/>
    <lineage>
        <taxon>Bacteria</taxon>
        <taxon>Bacillati</taxon>
        <taxon>Mycoplasmatota</taxon>
        <taxon>Mycoplasmoidales</taxon>
        <taxon>Metamycoplasmataceae</taxon>
        <taxon>Metamycoplasma</taxon>
    </lineage>
</organism>
<evidence type="ECO:0000313" key="7">
    <source>
        <dbReference type="EMBL" id="TPE57772.1"/>
    </source>
</evidence>
<reference evidence="7 8" key="1">
    <citation type="submission" date="2019-06" db="EMBL/GenBank/DDBJ databases">
        <title>Mycoplasma falconis type strain whole genome sequence.</title>
        <authorList>
            <person name="Spergser J."/>
        </authorList>
    </citation>
    <scope>NUCLEOTIDE SEQUENCE [LARGE SCALE GENOMIC DNA]</scope>
    <source>
        <strain evidence="7 8">ATCC 51372</strain>
    </source>
</reference>
<evidence type="ECO:0000256" key="4">
    <source>
        <dbReference type="ARBA" id="ARBA00023136"/>
    </source>
</evidence>
<gene>
    <name evidence="7" type="ORF">FJO69_01055</name>
</gene>
<proteinExistence type="predicted"/>
<evidence type="ECO:0000256" key="5">
    <source>
        <dbReference type="SAM" id="Phobius"/>
    </source>
</evidence>
<dbReference type="Proteomes" id="UP000319776">
    <property type="component" value="Unassembled WGS sequence"/>
</dbReference>
<keyword evidence="8" id="KW-1185">Reference proteome</keyword>
<dbReference type="InterPro" id="IPR010432">
    <property type="entry name" value="RDD"/>
</dbReference>
<comment type="subcellular location">
    <subcellularLocation>
        <location evidence="1">Membrane</location>
        <topology evidence="1">Multi-pass membrane protein</topology>
    </subcellularLocation>
</comment>
<dbReference type="GO" id="GO:0016020">
    <property type="term" value="C:membrane"/>
    <property type="evidence" value="ECO:0007669"/>
    <property type="project" value="UniProtKB-SubCell"/>
</dbReference>
<keyword evidence="2 5" id="KW-0812">Transmembrane</keyword>
<comment type="caution">
    <text evidence="7">The sequence shown here is derived from an EMBL/GenBank/DDBJ whole genome shotgun (WGS) entry which is preliminary data.</text>
</comment>
<feature type="domain" description="RDD" evidence="6">
    <location>
        <begin position="8"/>
        <end position="143"/>
    </location>
</feature>
<feature type="transmembrane region" description="Helical" evidence="5">
    <location>
        <begin position="48"/>
        <end position="71"/>
    </location>
</feature>
<keyword evidence="3 5" id="KW-1133">Transmembrane helix</keyword>
<dbReference type="AlphaFoldDB" id="A0A501XB73"/>
<evidence type="ECO:0000313" key="8">
    <source>
        <dbReference type="Proteomes" id="UP000319776"/>
    </source>
</evidence>
<dbReference type="EMBL" id="VFSS01000002">
    <property type="protein sequence ID" value="TPE57772.1"/>
    <property type="molecule type" value="Genomic_DNA"/>
</dbReference>
<keyword evidence="4 5" id="KW-0472">Membrane</keyword>
<evidence type="ECO:0000256" key="2">
    <source>
        <dbReference type="ARBA" id="ARBA00022692"/>
    </source>
</evidence>
<dbReference type="RefSeq" id="WP_140781157.1">
    <property type="nucleotide sequence ID" value="NZ_VFSS01000002.1"/>
</dbReference>
<evidence type="ECO:0000259" key="6">
    <source>
        <dbReference type="Pfam" id="PF06271"/>
    </source>
</evidence>
<feature type="transmembrane region" description="Helical" evidence="5">
    <location>
        <begin position="139"/>
        <end position="160"/>
    </location>
</feature>
<evidence type="ECO:0000256" key="1">
    <source>
        <dbReference type="ARBA" id="ARBA00004141"/>
    </source>
</evidence>
<protein>
    <submittedName>
        <fullName evidence="7">RDD family protein</fullName>
    </submittedName>
</protein>
<feature type="transmembrane region" description="Helical" evidence="5">
    <location>
        <begin position="102"/>
        <end position="119"/>
    </location>
</feature>
<name>A0A501XB73_9BACT</name>
<accession>A0A501XB73</accession>